<accession>A0A518HWC4</accession>
<name>A0A518HWC4_9BACT</name>
<dbReference type="AlphaFoldDB" id="A0A518HWC4"/>
<dbReference type="EMBL" id="CP037423">
    <property type="protein sequence ID" value="QDV45074.1"/>
    <property type="molecule type" value="Genomic_DNA"/>
</dbReference>
<sequence length="149" mass="17052" precursor="true">MIFFLRWLSFLWLVSALSVQQTIAQNPPNTLSATEILERACAKYSECKIYTDTGTIVTRFKGNDVQDHARFSTRFRRPNRFHFEFESDFEYELVQDGDKVQSKNSIDDADRKEKNFSSALSSAHAITDGSVSLIAGLLMPDEADRTIRF</sequence>
<dbReference type="Proteomes" id="UP000319004">
    <property type="component" value="Chromosome"/>
</dbReference>
<reference evidence="2 3" key="1">
    <citation type="submission" date="2019-03" db="EMBL/GenBank/DDBJ databases">
        <title>Deep-cultivation of Planctomycetes and their phenomic and genomic characterization uncovers novel biology.</title>
        <authorList>
            <person name="Wiegand S."/>
            <person name="Jogler M."/>
            <person name="Boedeker C."/>
            <person name="Pinto D."/>
            <person name="Vollmers J."/>
            <person name="Rivas-Marin E."/>
            <person name="Kohn T."/>
            <person name="Peeters S.H."/>
            <person name="Heuer A."/>
            <person name="Rast P."/>
            <person name="Oberbeckmann S."/>
            <person name="Bunk B."/>
            <person name="Jeske O."/>
            <person name="Meyerdierks A."/>
            <person name="Storesund J.E."/>
            <person name="Kallscheuer N."/>
            <person name="Luecker S."/>
            <person name="Lage O.M."/>
            <person name="Pohl T."/>
            <person name="Merkel B.J."/>
            <person name="Hornburger P."/>
            <person name="Mueller R.-W."/>
            <person name="Bruemmer F."/>
            <person name="Labrenz M."/>
            <person name="Spormann A.M."/>
            <person name="Op den Camp H."/>
            <person name="Overmann J."/>
            <person name="Amann R."/>
            <person name="Jetten M.S.M."/>
            <person name="Mascher T."/>
            <person name="Medema M.H."/>
            <person name="Devos D.P."/>
            <person name="Kaster A.-K."/>
            <person name="Ovreas L."/>
            <person name="Rohde M."/>
            <person name="Galperin M.Y."/>
            <person name="Jogler C."/>
        </authorList>
    </citation>
    <scope>NUCLEOTIDE SEQUENCE [LARGE SCALE GENOMIC DNA]</scope>
    <source>
        <strain evidence="2 3">Enr13</strain>
    </source>
</reference>
<evidence type="ECO:0000256" key="1">
    <source>
        <dbReference type="SAM" id="SignalP"/>
    </source>
</evidence>
<proteinExistence type="predicted"/>
<feature type="chain" id="PRO_5021938906" evidence="1">
    <location>
        <begin position="25"/>
        <end position="149"/>
    </location>
</feature>
<feature type="signal peptide" evidence="1">
    <location>
        <begin position="1"/>
        <end position="24"/>
    </location>
</feature>
<gene>
    <name evidence="2" type="ORF">Enr13x_49470</name>
</gene>
<keyword evidence="3" id="KW-1185">Reference proteome</keyword>
<dbReference type="RefSeq" id="WP_145389291.1">
    <property type="nucleotide sequence ID" value="NZ_CP037423.1"/>
</dbReference>
<evidence type="ECO:0000313" key="2">
    <source>
        <dbReference type="EMBL" id="QDV45074.1"/>
    </source>
</evidence>
<dbReference type="OrthoDB" id="5518393at2"/>
<protein>
    <submittedName>
        <fullName evidence="2">Uncharacterized protein</fullName>
    </submittedName>
</protein>
<evidence type="ECO:0000313" key="3">
    <source>
        <dbReference type="Proteomes" id="UP000319004"/>
    </source>
</evidence>
<dbReference type="KEGG" id="snep:Enr13x_49470"/>
<organism evidence="2 3">
    <name type="scientific">Stieleria neptunia</name>
    <dbReference type="NCBI Taxonomy" id="2527979"/>
    <lineage>
        <taxon>Bacteria</taxon>
        <taxon>Pseudomonadati</taxon>
        <taxon>Planctomycetota</taxon>
        <taxon>Planctomycetia</taxon>
        <taxon>Pirellulales</taxon>
        <taxon>Pirellulaceae</taxon>
        <taxon>Stieleria</taxon>
    </lineage>
</organism>
<keyword evidence="1" id="KW-0732">Signal</keyword>